<evidence type="ECO:0000313" key="2">
    <source>
        <dbReference type="Proteomes" id="UP000070444"/>
    </source>
</evidence>
<protein>
    <submittedName>
        <fullName evidence="1">Uncharacterized protein</fullName>
    </submittedName>
</protein>
<proteinExistence type="predicted"/>
<dbReference type="AlphaFoldDB" id="A0A137P0Q0"/>
<name>A0A137P0Q0_CONC2</name>
<organism evidence="1 2">
    <name type="scientific">Conidiobolus coronatus (strain ATCC 28846 / CBS 209.66 / NRRL 28638)</name>
    <name type="common">Delacroixia coronata</name>
    <dbReference type="NCBI Taxonomy" id="796925"/>
    <lineage>
        <taxon>Eukaryota</taxon>
        <taxon>Fungi</taxon>
        <taxon>Fungi incertae sedis</taxon>
        <taxon>Zoopagomycota</taxon>
        <taxon>Entomophthoromycotina</taxon>
        <taxon>Entomophthoromycetes</taxon>
        <taxon>Entomophthorales</taxon>
        <taxon>Ancylistaceae</taxon>
        <taxon>Conidiobolus</taxon>
    </lineage>
</organism>
<sequence length="162" mass="18025">MVVVTGQKLVSGILLRPTYGWAGCDNGHPWRDDKVCITSGKPPLPEINTQAQCGFLEDPSRGIAVTGNSFLFREEGANDFNRPNTLITKFSHPVTKPIKVDLVYKSIGKEKFVDTRFSEIIYLPEFTPDHCKLSKTAITAGQLLDNFQELSVGRFASTSRYN</sequence>
<gene>
    <name evidence="1" type="ORF">CONCODRAFT_8981</name>
</gene>
<reference evidence="1 2" key="1">
    <citation type="journal article" date="2015" name="Genome Biol. Evol.">
        <title>Phylogenomic analyses indicate that early fungi evolved digesting cell walls of algal ancestors of land plants.</title>
        <authorList>
            <person name="Chang Y."/>
            <person name="Wang S."/>
            <person name="Sekimoto S."/>
            <person name="Aerts A.L."/>
            <person name="Choi C."/>
            <person name="Clum A."/>
            <person name="LaButti K.M."/>
            <person name="Lindquist E.A."/>
            <person name="Yee Ngan C."/>
            <person name="Ohm R.A."/>
            <person name="Salamov A.A."/>
            <person name="Grigoriev I.V."/>
            <person name="Spatafora J.W."/>
            <person name="Berbee M.L."/>
        </authorList>
    </citation>
    <scope>NUCLEOTIDE SEQUENCE [LARGE SCALE GENOMIC DNA]</scope>
    <source>
        <strain evidence="1 2">NRRL 28638</strain>
    </source>
</reference>
<accession>A0A137P0Q0</accession>
<evidence type="ECO:0000313" key="1">
    <source>
        <dbReference type="EMBL" id="KXN68660.1"/>
    </source>
</evidence>
<dbReference type="Proteomes" id="UP000070444">
    <property type="component" value="Unassembled WGS sequence"/>
</dbReference>
<dbReference type="EMBL" id="KQ964565">
    <property type="protein sequence ID" value="KXN68660.1"/>
    <property type="molecule type" value="Genomic_DNA"/>
</dbReference>
<keyword evidence="2" id="KW-1185">Reference proteome</keyword>